<protein>
    <recommendedName>
        <fullName evidence="4">Glycosyltransferase RgtA/B/C/D-like domain-containing protein</fullName>
    </recommendedName>
</protein>
<comment type="caution">
    <text evidence="2">The sequence shown here is derived from an EMBL/GenBank/DDBJ whole genome shotgun (WGS) entry which is preliminary data.</text>
</comment>
<gene>
    <name evidence="2" type="ORF">FXB40_26710</name>
</gene>
<keyword evidence="1" id="KW-0812">Transmembrane</keyword>
<evidence type="ECO:0008006" key="4">
    <source>
        <dbReference type="Google" id="ProtNLM"/>
    </source>
</evidence>
<feature type="transmembrane region" description="Helical" evidence="1">
    <location>
        <begin position="109"/>
        <end position="130"/>
    </location>
</feature>
<feature type="transmembrane region" description="Helical" evidence="1">
    <location>
        <begin position="273"/>
        <end position="293"/>
    </location>
</feature>
<feature type="transmembrane region" description="Helical" evidence="1">
    <location>
        <begin position="76"/>
        <end position="97"/>
    </location>
</feature>
<dbReference type="Proteomes" id="UP000324758">
    <property type="component" value="Unassembled WGS sequence"/>
</dbReference>
<feature type="transmembrane region" description="Helical" evidence="1">
    <location>
        <begin position="248"/>
        <end position="267"/>
    </location>
</feature>
<evidence type="ECO:0000313" key="3">
    <source>
        <dbReference type="Proteomes" id="UP000324758"/>
    </source>
</evidence>
<dbReference type="RefSeq" id="WP_148775112.1">
    <property type="nucleotide sequence ID" value="NZ_VSSS01000041.1"/>
</dbReference>
<organism evidence="2 3">
    <name type="scientific">Bradyrhizobium rifense</name>
    <dbReference type="NCBI Taxonomy" id="515499"/>
    <lineage>
        <taxon>Bacteria</taxon>
        <taxon>Pseudomonadati</taxon>
        <taxon>Pseudomonadota</taxon>
        <taxon>Alphaproteobacteria</taxon>
        <taxon>Hyphomicrobiales</taxon>
        <taxon>Nitrobacteraceae</taxon>
        <taxon>Bradyrhizobium</taxon>
    </lineage>
</organism>
<feature type="transmembrane region" description="Helical" evidence="1">
    <location>
        <begin position="195"/>
        <end position="219"/>
    </location>
</feature>
<dbReference type="EMBL" id="VSSS01000041">
    <property type="protein sequence ID" value="TYL92039.1"/>
    <property type="molecule type" value="Genomic_DNA"/>
</dbReference>
<evidence type="ECO:0000313" key="2">
    <source>
        <dbReference type="EMBL" id="TYL92039.1"/>
    </source>
</evidence>
<keyword evidence="1" id="KW-1133">Transmembrane helix</keyword>
<dbReference type="AlphaFoldDB" id="A0A5D3KCX1"/>
<keyword evidence="3" id="KW-1185">Reference proteome</keyword>
<keyword evidence="1" id="KW-0472">Membrane</keyword>
<evidence type="ECO:0000256" key="1">
    <source>
        <dbReference type="SAM" id="Phobius"/>
    </source>
</evidence>
<proteinExistence type="predicted"/>
<feature type="transmembrane region" description="Helical" evidence="1">
    <location>
        <begin position="161"/>
        <end position="189"/>
    </location>
</feature>
<dbReference type="OrthoDB" id="104925at2"/>
<name>A0A5D3KCX1_9BRAD</name>
<feature type="transmembrane region" description="Helical" evidence="1">
    <location>
        <begin position="325"/>
        <end position="344"/>
    </location>
</feature>
<reference evidence="2 3" key="1">
    <citation type="submission" date="2019-08" db="EMBL/GenBank/DDBJ databases">
        <title>Bradyrhizobium hipponensis sp. nov., a rhizobium isolated from a Lupinus angustifolius root nodule in Tunisia.</title>
        <authorList>
            <person name="Off K."/>
            <person name="Rejili M."/>
            <person name="Mars M."/>
            <person name="Brachmann A."/>
            <person name="Marin M."/>
        </authorList>
    </citation>
    <scope>NUCLEOTIDE SEQUENCE [LARGE SCALE GENOMIC DNA]</scope>
    <source>
        <strain evidence="2 3">CTAW71</strain>
    </source>
</reference>
<accession>A0A5D3KCX1</accession>
<sequence>MIAFLAITFLCGIVACVYARGHFGYTLDDPYIHLALAERLAAGHYGINLGEPASPSSSILWPFLLIVGAGTPWHQYLPFAINVVCGVITAALIGIVVDESWLKTASWSVSKRCAVALLFVVIGNLSGLAFTGLEHSAQVLIASICAFGIIEALFERRIPLWCLFFVALGPSIRYEMFALVAAMVITLAGMRQWRAAFFLGVGSLVVPAVFSLFLLSAGLPALPSSVISKASGWGGWTGLFAGASQGDLIRIPFACLIAGILFEIVSVPATKRWPLIGALLGLGLQLFAGRFGGFFRYEPYAMVFGALIFFRAIPLSSSGKLGERTVLPVIATAILLFCALPYAIGISRIPRGVQNIYEQQYQMHRFVDAFWDKNFAVNDLGWVSYQVDPRRYVLDLNGLASPEALLRAHKDSAWLDEIVTRKNTPLVMIYPDWFEGIPDTWVKVASLDLSGPRVSPARSEVVFFATGKDAADDIRAKLRKFAPTLPADVEMHIQ</sequence>